<dbReference type="Proteomes" id="UP000199584">
    <property type="component" value="Unassembled WGS sequence"/>
</dbReference>
<name>A0A1I6EMM8_9FIRM</name>
<accession>A0A1I6EMM8</accession>
<proteinExistence type="predicted"/>
<evidence type="ECO:0000313" key="1">
    <source>
        <dbReference type="EMBL" id="SFR18821.1"/>
    </source>
</evidence>
<reference evidence="2" key="1">
    <citation type="submission" date="2016-10" db="EMBL/GenBank/DDBJ databases">
        <authorList>
            <person name="Varghese N."/>
            <person name="Submissions S."/>
        </authorList>
    </citation>
    <scope>NUCLEOTIDE SEQUENCE [LARGE SCALE GENOMIC DNA]</scope>
    <source>
        <strain evidence="2">DSM 3669</strain>
    </source>
</reference>
<sequence>MHLLFFLPFFLDRISIETRAWDNDGNESMKQYTKSELDKVVKETVRETVDSITPPPLEESWARF</sequence>
<dbReference type="AlphaFoldDB" id="A0A1I6EMM8"/>
<gene>
    <name evidence="1" type="ORF">SAMN05660706_1701</name>
</gene>
<organism evidence="1 2">
    <name type="scientific">Desulfoscipio geothermicus DSM 3669</name>
    <dbReference type="NCBI Taxonomy" id="1121426"/>
    <lineage>
        <taxon>Bacteria</taxon>
        <taxon>Bacillati</taxon>
        <taxon>Bacillota</taxon>
        <taxon>Clostridia</taxon>
        <taxon>Eubacteriales</taxon>
        <taxon>Desulfallaceae</taxon>
        <taxon>Desulfoscipio</taxon>
    </lineage>
</organism>
<feature type="non-terminal residue" evidence="1">
    <location>
        <position position="64"/>
    </location>
</feature>
<keyword evidence="2" id="KW-1185">Reference proteome</keyword>
<protein>
    <submittedName>
        <fullName evidence="1">Uncharacterized protein</fullName>
    </submittedName>
</protein>
<evidence type="ECO:0000313" key="2">
    <source>
        <dbReference type="Proteomes" id="UP000199584"/>
    </source>
</evidence>
<dbReference type="RefSeq" id="WP_207545247.1">
    <property type="nucleotide sequence ID" value="NZ_FOYM01000070.1"/>
</dbReference>
<dbReference type="EMBL" id="FOYM01000070">
    <property type="protein sequence ID" value="SFR18821.1"/>
    <property type="molecule type" value="Genomic_DNA"/>
</dbReference>